<keyword evidence="3" id="KW-1185">Reference proteome</keyword>
<name>A0A4Y2LS98_ARAVE</name>
<feature type="compositionally biased region" description="Basic and acidic residues" evidence="1">
    <location>
        <begin position="1"/>
        <end position="20"/>
    </location>
</feature>
<sequence>MLAHLLADRMGSDGEGEKGWSKGPGIPAGWKFHYPTLIEHPWCITNTLVKVLLVDLQRNKFLPLQVLNRAEEMEVRRCRVRTIRKENP</sequence>
<feature type="region of interest" description="Disordered" evidence="1">
    <location>
        <begin position="1"/>
        <end position="22"/>
    </location>
</feature>
<proteinExistence type="predicted"/>
<evidence type="ECO:0000313" key="2">
    <source>
        <dbReference type="EMBL" id="GBN17284.1"/>
    </source>
</evidence>
<evidence type="ECO:0000256" key="1">
    <source>
        <dbReference type="SAM" id="MobiDB-lite"/>
    </source>
</evidence>
<protein>
    <submittedName>
        <fullName evidence="2">Uncharacterized protein</fullName>
    </submittedName>
</protein>
<reference evidence="2 3" key="1">
    <citation type="journal article" date="2019" name="Sci. Rep.">
        <title>Orb-weaving spider Araneus ventricosus genome elucidates the spidroin gene catalogue.</title>
        <authorList>
            <person name="Kono N."/>
            <person name="Nakamura H."/>
            <person name="Ohtoshi R."/>
            <person name="Moran D.A.P."/>
            <person name="Shinohara A."/>
            <person name="Yoshida Y."/>
            <person name="Fujiwara M."/>
            <person name="Mori M."/>
            <person name="Tomita M."/>
            <person name="Arakawa K."/>
        </authorList>
    </citation>
    <scope>NUCLEOTIDE SEQUENCE [LARGE SCALE GENOMIC DNA]</scope>
</reference>
<evidence type="ECO:0000313" key="3">
    <source>
        <dbReference type="Proteomes" id="UP000499080"/>
    </source>
</evidence>
<dbReference type="AlphaFoldDB" id="A0A4Y2LS98"/>
<gene>
    <name evidence="2" type="ORF">AVEN_85901_1</name>
</gene>
<comment type="caution">
    <text evidence="2">The sequence shown here is derived from an EMBL/GenBank/DDBJ whole genome shotgun (WGS) entry which is preliminary data.</text>
</comment>
<accession>A0A4Y2LS98</accession>
<dbReference type="EMBL" id="BGPR01006241">
    <property type="protein sequence ID" value="GBN17284.1"/>
    <property type="molecule type" value="Genomic_DNA"/>
</dbReference>
<organism evidence="2 3">
    <name type="scientific">Araneus ventricosus</name>
    <name type="common">Orbweaver spider</name>
    <name type="synonym">Epeira ventricosa</name>
    <dbReference type="NCBI Taxonomy" id="182803"/>
    <lineage>
        <taxon>Eukaryota</taxon>
        <taxon>Metazoa</taxon>
        <taxon>Ecdysozoa</taxon>
        <taxon>Arthropoda</taxon>
        <taxon>Chelicerata</taxon>
        <taxon>Arachnida</taxon>
        <taxon>Araneae</taxon>
        <taxon>Araneomorphae</taxon>
        <taxon>Entelegynae</taxon>
        <taxon>Araneoidea</taxon>
        <taxon>Araneidae</taxon>
        <taxon>Araneus</taxon>
    </lineage>
</organism>
<dbReference type="Proteomes" id="UP000499080">
    <property type="component" value="Unassembled WGS sequence"/>
</dbReference>